<organism evidence="1 2">
    <name type="scientific">Methylomonas denitrificans</name>
    <dbReference type="NCBI Taxonomy" id="1538553"/>
    <lineage>
        <taxon>Bacteria</taxon>
        <taxon>Pseudomonadati</taxon>
        <taxon>Pseudomonadota</taxon>
        <taxon>Gammaproteobacteria</taxon>
        <taxon>Methylococcales</taxon>
        <taxon>Methylococcaceae</taxon>
        <taxon>Methylomonas</taxon>
    </lineage>
</organism>
<dbReference type="KEGG" id="mdn:JT25_008465"/>
<dbReference type="EMBL" id="CP014476">
    <property type="protein sequence ID" value="AMK76524.1"/>
    <property type="molecule type" value="Genomic_DNA"/>
</dbReference>
<gene>
    <name evidence="1" type="ORF">JT25_008465</name>
</gene>
<dbReference type="AlphaFoldDB" id="A0A126T455"/>
<name>A0A126T455_9GAMM</name>
<dbReference type="Proteomes" id="UP000030512">
    <property type="component" value="Chromosome"/>
</dbReference>
<protein>
    <submittedName>
        <fullName evidence="1">Uncharacterized protein</fullName>
    </submittedName>
</protein>
<sequence length="82" mass="9210">MNPFSIVIHFDVIEDLSLGIRLYYESFAMNGFDFEAMVPIRHSESSQPKGTVREPLDSYGSCYPATQHANVQTKLDIVNIAS</sequence>
<reference evidence="1 2" key="1">
    <citation type="journal article" date="2015" name="Environ. Microbiol.">
        <title>Methane oxidation coupled to nitrate reduction under hypoxia by the Gammaproteobacterium Methylomonas denitrificans, sp. nov. type strain FJG1.</title>
        <authorList>
            <person name="Kits K.D."/>
            <person name="Klotz M.G."/>
            <person name="Stein L.Y."/>
        </authorList>
    </citation>
    <scope>NUCLEOTIDE SEQUENCE [LARGE SCALE GENOMIC DNA]</scope>
    <source>
        <strain evidence="1 2">FJG1</strain>
    </source>
</reference>
<evidence type="ECO:0000313" key="2">
    <source>
        <dbReference type="Proteomes" id="UP000030512"/>
    </source>
</evidence>
<keyword evidence="2" id="KW-1185">Reference proteome</keyword>
<evidence type="ECO:0000313" key="1">
    <source>
        <dbReference type="EMBL" id="AMK76524.1"/>
    </source>
</evidence>
<accession>A0A126T455</accession>
<dbReference type="STRING" id="1538553.JT25_008465"/>
<proteinExistence type="predicted"/>